<accession>W4M614</accession>
<evidence type="ECO:0000313" key="2">
    <source>
        <dbReference type="Proteomes" id="UP000019140"/>
    </source>
</evidence>
<evidence type="ECO:0008006" key="3">
    <source>
        <dbReference type="Google" id="ProtNLM"/>
    </source>
</evidence>
<name>W4M614_9BACT</name>
<dbReference type="EMBL" id="AZHX01000911">
    <property type="protein sequence ID" value="ETX05628.1"/>
    <property type="molecule type" value="Genomic_DNA"/>
</dbReference>
<sequence length="313" mass="36902">MAARHRQLKADAPATKLTFRDHWNRPDVRGTLYARQGRICTYCGRCLPDNDKGDVEHFRPKGKVAEDDAHGGYWWLAYTFSNYLMSCSVCNRVYKRDRFPLRPGARQRVTFETRQRLRHEARLLVHPFDTDPIHGSIEQWLQVDWQETNCFIWPRETLSPKQRVQVQGTLDFFRINRSPRLIQERNNIRNNVLNALDQGDNVQVKQSASRFRPHSLIARQMIQDRQRLDLMPTPLEELRDFVLAELTLLDIAFRLLDQHPEDDSLKRVAQEQLWILVALWYDPPVATSSDAERFLPPMIQDRLRPYLNQFGEA</sequence>
<comment type="caution">
    <text evidence="1">The sequence shown here is derived from an EMBL/GenBank/DDBJ whole genome shotgun (WGS) entry which is preliminary data.</text>
</comment>
<organism evidence="1 2">
    <name type="scientific">Candidatus Entotheonella gemina</name>
    <dbReference type="NCBI Taxonomy" id="1429439"/>
    <lineage>
        <taxon>Bacteria</taxon>
        <taxon>Pseudomonadati</taxon>
        <taxon>Nitrospinota/Tectimicrobiota group</taxon>
        <taxon>Candidatus Tectimicrobiota</taxon>
        <taxon>Candidatus Entotheonellia</taxon>
        <taxon>Candidatus Entotheonellales</taxon>
        <taxon>Candidatus Entotheonellaceae</taxon>
        <taxon>Candidatus Entotheonella</taxon>
    </lineage>
</organism>
<gene>
    <name evidence="1" type="ORF">ETSY2_21830</name>
</gene>
<dbReference type="Proteomes" id="UP000019140">
    <property type="component" value="Unassembled WGS sequence"/>
</dbReference>
<dbReference type="AlphaFoldDB" id="W4M614"/>
<protein>
    <recommendedName>
        <fullName evidence="3">HNH nuclease domain-containing protein</fullName>
    </recommendedName>
</protein>
<proteinExistence type="predicted"/>
<reference evidence="1 2" key="1">
    <citation type="journal article" date="2014" name="Nature">
        <title>An environmental bacterial taxon with a large and distinct metabolic repertoire.</title>
        <authorList>
            <person name="Wilson M.C."/>
            <person name="Mori T."/>
            <person name="Ruckert C."/>
            <person name="Uria A.R."/>
            <person name="Helf M.J."/>
            <person name="Takada K."/>
            <person name="Gernert C."/>
            <person name="Steffens U.A."/>
            <person name="Heycke N."/>
            <person name="Schmitt S."/>
            <person name="Rinke C."/>
            <person name="Helfrich E.J."/>
            <person name="Brachmann A.O."/>
            <person name="Gurgui C."/>
            <person name="Wakimoto T."/>
            <person name="Kracht M."/>
            <person name="Crusemann M."/>
            <person name="Hentschel U."/>
            <person name="Abe I."/>
            <person name="Matsunaga S."/>
            <person name="Kalinowski J."/>
            <person name="Takeyama H."/>
            <person name="Piel J."/>
        </authorList>
    </citation>
    <scope>NUCLEOTIDE SEQUENCE [LARGE SCALE GENOMIC DNA]</scope>
    <source>
        <strain evidence="2">TSY2</strain>
    </source>
</reference>
<keyword evidence="2" id="KW-1185">Reference proteome</keyword>
<evidence type="ECO:0000313" key="1">
    <source>
        <dbReference type="EMBL" id="ETX05628.1"/>
    </source>
</evidence>
<dbReference type="Gene3D" id="1.10.30.50">
    <property type="match status" value="1"/>
</dbReference>
<dbReference type="HOGENOM" id="CLU_887637_0_0_7"/>